<feature type="domain" description="Ig-like" evidence="2">
    <location>
        <begin position="115"/>
        <end position="244"/>
    </location>
</feature>
<dbReference type="InterPro" id="IPR003598">
    <property type="entry name" value="Ig_sub2"/>
</dbReference>
<protein>
    <recommendedName>
        <fullName evidence="2">Ig-like domain-containing protein</fullName>
    </recommendedName>
</protein>
<dbReference type="InterPro" id="IPR036179">
    <property type="entry name" value="Ig-like_dom_sf"/>
</dbReference>
<reference evidence="3" key="1">
    <citation type="submission" date="2021-11" db="EMBL/GenBank/DDBJ databases">
        <authorList>
            <person name="Schell T."/>
        </authorList>
    </citation>
    <scope>NUCLEOTIDE SEQUENCE</scope>
    <source>
        <strain evidence="3">M5</strain>
    </source>
</reference>
<dbReference type="Proteomes" id="UP000789390">
    <property type="component" value="Unassembled WGS sequence"/>
</dbReference>
<dbReference type="PANTHER" id="PTHR23279">
    <property type="entry name" value="DEFECTIVE PROBOSCIS EXTENSION RESPONSE DPR -RELATED"/>
    <property type="match status" value="1"/>
</dbReference>
<dbReference type="InterPro" id="IPR007110">
    <property type="entry name" value="Ig-like_dom"/>
</dbReference>
<accession>A0A8J2WGL2</accession>
<dbReference type="InterPro" id="IPR037448">
    <property type="entry name" value="Zig-8"/>
</dbReference>
<dbReference type="PROSITE" id="PS50835">
    <property type="entry name" value="IG_LIKE"/>
    <property type="match status" value="2"/>
</dbReference>
<feature type="region of interest" description="Disordered" evidence="1">
    <location>
        <begin position="177"/>
        <end position="211"/>
    </location>
</feature>
<dbReference type="InterPro" id="IPR013783">
    <property type="entry name" value="Ig-like_fold"/>
</dbReference>
<comment type="caution">
    <text evidence="3">The sequence shown here is derived from an EMBL/GenBank/DDBJ whole genome shotgun (WGS) entry which is preliminary data.</text>
</comment>
<dbReference type="GO" id="GO:0050808">
    <property type="term" value="P:synapse organization"/>
    <property type="evidence" value="ECO:0007669"/>
    <property type="project" value="TreeGrafter"/>
</dbReference>
<dbReference type="SUPFAM" id="SSF48726">
    <property type="entry name" value="Immunoglobulin"/>
    <property type="match status" value="2"/>
</dbReference>
<evidence type="ECO:0000313" key="4">
    <source>
        <dbReference type="Proteomes" id="UP000789390"/>
    </source>
</evidence>
<feature type="compositionally biased region" description="Low complexity" evidence="1">
    <location>
        <begin position="89"/>
        <end position="98"/>
    </location>
</feature>
<dbReference type="GO" id="GO:0032589">
    <property type="term" value="C:neuron projection membrane"/>
    <property type="evidence" value="ECO:0007669"/>
    <property type="project" value="TreeGrafter"/>
</dbReference>
<sequence>MKKKAWIEHGFHGFLSNIPASVDIQPSAAGFDWHHLMIEAHKGRHHNAKGGSGVAGHWDANNVDKSYNSGANNESTAGHQRAPLFDWESGGAAAGGSSNSWDNQQQKTDEQGGDERIQEVTTTLGQTAFLHCRVRYLADRRVLWMRQRDLHILTSGLHTYTNDWRISAVHVTVRQSPHSVADGVPPPISTSSANSFTIRSRNSSSSTASDSTIWDDEEGVWSEWTLRIRSTEARDAGLYECQVSTEPKISKIYRLHVVVSKASILGSVELFVKKGSDINLTCVTVTDEHEQPPSPLMAATSVNKTPHYFTWHHNGQVLNYSARGGMSVTTDTIDGQSRLLLARAGPRDSGNYTCVPGPGAAPASVTVHVLNGEQPAAMQRDNAGCMATPWWTSLPGWTTKSTTCIATSCWTALVTLAVSSSWLTRLTLCHVT</sequence>
<feature type="region of interest" description="Disordered" evidence="1">
    <location>
        <begin position="86"/>
        <end position="115"/>
    </location>
</feature>
<dbReference type="SMART" id="SM00408">
    <property type="entry name" value="IGc2"/>
    <property type="match status" value="2"/>
</dbReference>
<feature type="domain" description="Ig-like" evidence="2">
    <location>
        <begin position="247"/>
        <end position="366"/>
    </location>
</feature>
<name>A0A8J2WGL2_9CRUS</name>
<dbReference type="PANTHER" id="PTHR23279:SF41">
    <property type="entry name" value="DEFECTIVE PROBOSCIS EXTENSION RESPONSE 4-RELATED"/>
    <property type="match status" value="1"/>
</dbReference>
<dbReference type="InterPro" id="IPR003599">
    <property type="entry name" value="Ig_sub"/>
</dbReference>
<dbReference type="Pfam" id="PF00047">
    <property type="entry name" value="ig"/>
    <property type="match status" value="1"/>
</dbReference>
<dbReference type="InterPro" id="IPR013151">
    <property type="entry name" value="Immunoglobulin_dom"/>
</dbReference>
<gene>
    <name evidence="3" type="ORF">DGAL_LOCUS822</name>
</gene>
<keyword evidence="4" id="KW-1185">Reference proteome</keyword>
<dbReference type="OrthoDB" id="6427221at2759"/>
<evidence type="ECO:0000313" key="3">
    <source>
        <dbReference type="EMBL" id="CAH0098721.1"/>
    </source>
</evidence>
<evidence type="ECO:0000259" key="2">
    <source>
        <dbReference type="PROSITE" id="PS50835"/>
    </source>
</evidence>
<proteinExistence type="predicted"/>
<dbReference type="SMART" id="SM00409">
    <property type="entry name" value="IG"/>
    <property type="match status" value="2"/>
</dbReference>
<evidence type="ECO:0000256" key="1">
    <source>
        <dbReference type="SAM" id="MobiDB-lite"/>
    </source>
</evidence>
<dbReference type="Gene3D" id="2.60.40.10">
    <property type="entry name" value="Immunoglobulins"/>
    <property type="match status" value="2"/>
</dbReference>
<dbReference type="AlphaFoldDB" id="A0A8J2WGL2"/>
<feature type="compositionally biased region" description="Low complexity" evidence="1">
    <location>
        <begin position="194"/>
        <end position="211"/>
    </location>
</feature>
<organism evidence="3 4">
    <name type="scientific">Daphnia galeata</name>
    <dbReference type="NCBI Taxonomy" id="27404"/>
    <lineage>
        <taxon>Eukaryota</taxon>
        <taxon>Metazoa</taxon>
        <taxon>Ecdysozoa</taxon>
        <taxon>Arthropoda</taxon>
        <taxon>Crustacea</taxon>
        <taxon>Branchiopoda</taxon>
        <taxon>Diplostraca</taxon>
        <taxon>Cladocera</taxon>
        <taxon>Anomopoda</taxon>
        <taxon>Daphniidae</taxon>
        <taxon>Daphnia</taxon>
    </lineage>
</organism>
<dbReference type="EMBL" id="CAKKLH010000007">
    <property type="protein sequence ID" value="CAH0098721.1"/>
    <property type="molecule type" value="Genomic_DNA"/>
</dbReference>